<evidence type="ECO:0000313" key="1">
    <source>
        <dbReference type="EMBL" id="TDT31307.1"/>
    </source>
</evidence>
<gene>
    <name evidence="1" type="ORF">CLV29_2723</name>
</gene>
<dbReference type="Pfam" id="PF14085">
    <property type="entry name" value="DUF4265"/>
    <property type="match status" value="1"/>
</dbReference>
<evidence type="ECO:0000313" key="2">
    <source>
        <dbReference type="Proteomes" id="UP000295371"/>
    </source>
</evidence>
<comment type="caution">
    <text evidence="1">The sequence shown here is derived from an EMBL/GenBank/DDBJ whole genome shotgun (WGS) entry which is preliminary data.</text>
</comment>
<proteinExistence type="predicted"/>
<protein>
    <submittedName>
        <fullName evidence="1">Uncharacterized protein DUF4265</fullName>
    </submittedName>
</protein>
<dbReference type="InterPro" id="IPR025361">
    <property type="entry name" value="DUF4265"/>
</dbReference>
<reference evidence="1 2" key="1">
    <citation type="submission" date="2019-03" db="EMBL/GenBank/DDBJ databases">
        <title>Genomic Encyclopedia of Archaeal and Bacterial Type Strains, Phase II (KMG-II): from individual species to whole genera.</title>
        <authorList>
            <person name="Goeker M."/>
        </authorList>
    </citation>
    <scope>NUCLEOTIDE SEQUENCE [LARGE SCALE GENOMIC DNA]</scope>
    <source>
        <strain evidence="1 2">DSM 24323</strain>
    </source>
</reference>
<dbReference type="EMBL" id="SOAW01000002">
    <property type="protein sequence ID" value="TDT31307.1"/>
    <property type="molecule type" value="Genomic_DNA"/>
</dbReference>
<accession>A0A4R7J4R2</accession>
<dbReference type="AlphaFoldDB" id="A0A4R7J4R2"/>
<organism evidence="1 2">
    <name type="scientific">Naumannella halotolerans</name>
    <dbReference type="NCBI Taxonomy" id="993414"/>
    <lineage>
        <taxon>Bacteria</taxon>
        <taxon>Bacillati</taxon>
        <taxon>Actinomycetota</taxon>
        <taxon>Actinomycetes</taxon>
        <taxon>Propionibacteriales</taxon>
        <taxon>Propionibacteriaceae</taxon>
        <taxon>Naumannella</taxon>
    </lineage>
</organism>
<dbReference type="Proteomes" id="UP000295371">
    <property type="component" value="Unassembled WGS sequence"/>
</dbReference>
<keyword evidence="2" id="KW-1185">Reference proteome</keyword>
<sequence length="161" mass="18181">MACGVVAKLSNKEATHSSPIWRDRSNFIIAAKFQIDDETFTEQLWARQIDEYTFEVCCIPFLVYDLALGDVVETNHEYVVKRVLSRSGRYVFRVIFAGTNAFNSDRVVFALLELGALIEYSSSNVISVDCVPSRAQDVAKILSAEEQAERLIYETGKKVQD</sequence>
<name>A0A4R7J4R2_9ACTN</name>
<dbReference type="OrthoDB" id="6961985at2"/>